<evidence type="ECO:0000256" key="1">
    <source>
        <dbReference type="SAM" id="MobiDB-lite"/>
    </source>
</evidence>
<accession>J3KUK9</accession>
<dbReference type="GO" id="GO:0005634">
    <property type="term" value="C:nucleus"/>
    <property type="evidence" value="ECO:0007669"/>
    <property type="project" value="TreeGrafter"/>
</dbReference>
<evidence type="ECO:0000313" key="4">
    <source>
        <dbReference type="EnsemblPlants" id="OB0065G10010.1"/>
    </source>
</evidence>
<dbReference type="PANTHER" id="PTHR31713">
    <property type="entry name" value="OS02G0177800 PROTEIN"/>
    <property type="match status" value="1"/>
</dbReference>
<evidence type="ECO:0000259" key="3">
    <source>
        <dbReference type="Pfam" id="PF20452"/>
    </source>
</evidence>
<protein>
    <submittedName>
        <fullName evidence="4">Uncharacterized protein</fullName>
    </submittedName>
</protein>
<dbReference type="GO" id="GO:0080142">
    <property type="term" value="P:regulation of salicylic acid biosynthetic process"/>
    <property type="evidence" value="ECO:0007669"/>
    <property type="project" value="TreeGrafter"/>
</dbReference>
<dbReference type="Gramene" id="OB0065G10010.1">
    <property type="protein sequence ID" value="OB0065G10010.1"/>
    <property type="gene ID" value="OB0065G10010"/>
</dbReference>
<dbReference type="PANTHER" id="PTHR31713:SF10">
    <property type="entry name" value="EXPRESSED PROTEIN"/>
    <property type="match status" value="1"/>
</dbReference>
<reference evidence="4" key="1">
    <citation type="submission" date="2015-06" db="UniProtKB">
        <authorList>
            <consortium name="EnsemblPlants"/>
        </authorList>
    </citation>
    <scope>IDENTIFICATION</scope>
</reference>
<dbReference type="GO" id="GO:0005516">
    <property type="term" value="F:calmodulin binding"/>
    <property type="evidence" value="ECO:0007669"/>
    <property type="project" value="InterPro"/>
</dbReference>
<dbReference type="GO" id="GO:0043565">
    <property type="term" value="F:sequence-specific DNA binding"/>
    <property type="evidence" value="ECO:0007669"/>
    <property type="project" value="TreeGrafter"/>
</dbReference>
<dbReference type="GO" id="GO:0003700">
    <property type="term" value="F:DNA-binding transcription factor activity"/>
    <property type="evidence" value="ECO:0007669"/>
    <property type="project" value="TreeGrafter"/>
</dbReference>
<dbReference type="Proteomes" id="UP000006038">
    <property type="component" value="Unassembled WGS sequence"/>
</dbReference>
<proteinExistence type="predicted"/>
<evidence type="ECO:0000259" key="2">
    <source>
        <dbReference type="Pfam" id="PF07887"/>
    </source>
</evidence>
<dbReference type="OMA" id="NHARECC"/>
<dbReference type="AlphaFoldDB" id="J3KUK9"/>
<dbReference type="HOGENOM" id="CLU_041736_0_0_1"/>
<feature type="region of interest" description="Disordered" evidence="1">
    <location>
        <begin position="340"/>
        <end position="363"/>
    </location>
</feature>
<sequence length="363" mass="40958">MRQVNSGYLKFSFNLKSPSYTDCDIKKLEGKDLEVRMTNSDGNVITDGPRASAKVKLLALPGDFARDGNPGAEELDEKEVKTRDGQVSVLKGILVRRLVNGTCTFSNIQFREGTAGNRPRTAFILAARVVDRNEDIGGHRVQEAFMDPVDVQTYRSKFLRSLRSFTVFEFQKEKRSDGSRRKLVFIGLKFLGINQESESWKTMIEHAKECDLRDQHQLKAYKVVGHQIHAVIFFNCVHDIVGAKFNGNYIAKENFNRQQKAIVDGHKKEAYEQIEGIDFHYIMNENGIPSKIPAGNNTNVSGDMPLPTQDIVPPPNPYNHNAPYEAESFIRGLTHVARTPPLHESRNTASRILRGGRSTRQLL</sequence>
<feature type="domain" description="Calmodulin binding protein-like N-terminal" evidence="2">
    <location>
        <begin position="9"/>
        <end position="152"/>
    </location>
</feature>
<evidence type="ECO:0000313" key="5">
    <source>
        <dbReference type="Proteomes" id="UP000006038"/>
    </source>
</evidence>
<dbReference type="Pfam" id="PF07887">
    <property type="entry name" value="Calmodulin_bind"/>
    <property type="match status" value="1"/>
</dbReference>
<dbReference type="Pfam" id="PF20452">
    <property type="entry name" value="Calmod_bind_C"/>
    <property type="match status" value="1"/>
</dbReference>
<feature type="domain" description="Calmodulin binding protein C-terminal" evidence="3">
    <location>
        <begin position="219"/>
        <end position="276"/>
    </location>
</feature>
<keyword evidence="5" id="KW-1185">Reference proteome</keyword>
<dbReference type="EnsemblPlants" id="OB0065G10010.1">
    <property type="protein sequence ID" value="OB0065G10010.1"/>
    <property type="gene ID" value="OB0065G10010"/>
</dbReference>
<dbReference type="InterPro" id="IPR012416">
    <property type="entry name" value="CBP60"/>
</dbReference>
<dbReference type="STRING" id="4533.J3KUK9"/>
<dbReference type="InterPro" id="IPR046831">
    <property type="entry name" value="Calmodulin_bind_N"/>
</dbReference>
<name>J3KUK9_ORYBR</name>
<dbReference type="InterPro" id="IPR046829">
    <property type="entry name" value="Calmod_bind_C"/>
</dbReference>
<organism evidence="4">
    <name type="scientific">Oryza brachyantha</name>
    <name type="common">malo sina</name>
    <dbReference type="NCBI Taxonomy" id="4533"/>
    <lineage>
        <taxon>Eukaryota</taxon>
        <taxon>Viridiplantae</taxon>
        <taxon>Streptophyta</taxon>
        <taxon>Embryophyta</taxon>
        <taxon>Tracheophyta</taxon>
        <taxon>Spermatophyta</taxon>
        <taxon>Magnoliopsida</taxon>
        <taxon>Liliopsida</taxon>
        <taxon>Poales</taxon>
        <taxon>Poaceae</taxon>
        <taxon>BOP clade</taxon>
        <taxon>Oryzoideae</taxon>
        <taxon>Oryzeae</taxon>
        <taxon>Oryzinae</taxon>
        <taxon>Oryza</taxon>
    </lineage>
</organism>